<accession>A0AAD7AZY3</accession>
<protein>
    <submittedName>
        <fullName evidence="2">Uncharacterized protein</fullName>
    </submittedName>
</protein>
<evidence type="ECO:0000313" key="2">
    <source>
        <dbReference type="EMBL" id="KAJ7605865.1"/>
    </source>
</evidence>
<evidence type="ECO:0000256" key="1">
    <source>
        <dbReference type="SAM" id="Phobius"/>
    </source>
</evidence>
<sequence length="534" mass="59483">MAARFQVNLPAVSAGLIIAIIISILCCTITLAPSKLTVQVPGTGLLHLIWLYLYHPDLLHLLRNVKEPTEDNLRSAGLVTVEFSEAISNHSRRSTQDLEHKNMDLNQTTLKSSVNSIILSAPTTERYKAPGSRAHILLRITSIALHILLILLHLLLLGLWAAPHLEHKVVFLVDHQGVVALWITVIATSFGTIYLSITPYVIQKLAIHSDLCKEQTLTSTHDHLLSWTGTGSAFLNLWKQLRLPASVLGTVTIFCYFPLHRLKDFQSGQAQIMKNLDEFKTLGLFNGSLYDVLSTTNQGDGEAMVSAVGFNITCGYLRGVNVLDVQIPVDRETSSQWPGYDYIHFSFKSLGPYFTFINPTTQTIPPLKHVSTQQHCHQWCGLWYRPSKYHIMELPYCLYGKHTGHIHPAPLRLKYQLDSGNVTPPVLSTSSAPLVQVVSAAQLNISLGLGSSIILFGLAIRFWHICTHSGLKPDGTGLLHIMWLSQRHSKVITQLKQVQEPTNNNLRAVGMIKVQLLGYGGEESEKMWYCGTKD</sequence>
<keyword evidence="1" id="KW-1133">Transmembrane helix</keyword>
<name>A0AAD7AZY3_MYCRO</name>
<feature type="transmembrane region" description="Helical" evidence="1">
    <location>
        <begin position="12"/>
        <end position="32"/>
    </location>
</feature>
<keyword evidence="1" id="KW-0472">Membrane</keyword>
<proteinExistence type="predicted"/>
<organism evidence="2 3">
    <name type="scientific">Mycena rosella</name>
    <name type="common">Pink bonnet</name>
    <name type="synonym">Agaricus rosellus</name>
    <dbReference type="NCBI Taxonomy" id="1033263"/>
    <lineage>
        <taxon>Eukaryota</taxon>
        <taxon>Fungi</taxon>
        <taxon>Dikarya</taxon>
        <taxon>Basidiomycota</taxon>
        <taxon>Agaricomycotina</taxon>
        <taxon>Agaricomycetes</taxon>
        <taxon>Agaricomycetidae</taxon>
        <taxon>Agaricales</taxon>
        <taxon>Marasmiineae</taxon>
        <taxon>Mycenaceae</taxon>
        <taxon>Mycena</taxon>
    </lineage>
</organism>
<dbReference type="Proteomes" id="UP001221757">
    <property type="component" value="Unassembled WGS sequence"/>
</dbReference>
<gene>
    <name evidence="2" type="ORF">B0H17DRAFT_1154178</name>
</gene>
<feature type="transmembrane region" description="Helical" evidence="1">
    <location>
        <begin position="38"/>
        <end position="54"/>
    </location>
</feature>
<reference evidence="2" key="1">
    <citation type="submission" date="2023-03" db="EMBL/GenBank/DDBJ databases">
        <title>Massive genome expansion in bonnet fungi (Mycena s.s.) driven by repeated elements and novel gene families across ecological guilds.</title>
        <authorList>
            <consortium name="Lawrence Berkeley National Laboratory"/>
            <person name="Harder C.B."/>
            <person name="Miyauchi S."/>
            <person name="Viragh M."/>
            <person name="Kuo A."/>
            <person name="Thoen E."/>
            <person name="Andreopoulos B."/>
            <person name="Lu D."/>
            <person name="Skrede I."/>
            <person name="Drula E."/>
            <person name="Henrissat B."/>
            <person name="Morin E."/>
            <person name="Kohler A."/>
            <person name="Barry K."/>
            <person name="LaButti K."/>
            <person name="Morin E."/>
            <person name="Salamov A."/>
            <person name="Lipzen A."/>
            <person name="Mereny Z."/>
            <person name="Hegedus B."/>
            <person name="Baldrian P."/>
            <person name="Stursova M."/>
            <person name="Weitz H."/>
            <person name="Taylor A."/>
            <person name="Grigoriev I.V."/>
            <person name="Nagy L.G."/>
            <person name="Martin F."/>
            <person name="Kauserud H."/>
        </authorList>
    </citation>
    <scope>NUCLEOTIDE SEQUENCE</scope>
    <source>
        <strain evidence="2">CBHHK067</strain>
    </source>
</reference>
<evidence type="ECO:0000313" key="3">
    <source>
        <dbReference type="Proteomes" id="UP001221757"/>
    </source>
</evidence>
<dbReference type="EMBL" id="JARKIE010001133">
    <property type="protein sequence ID" value="KAJ7605865.1"/>
    <property type="molecule type" value="Genomic_DNA"/>
</dbReference>
<feature type="transmembrane region" description="Helical" evidence="1">
    <location>
        <begin position="180"/>
        <end position="202"/>
    </location>
</feature>
<dbReference type="AlphaFoldDB" id="A0AAD7AZY3"/>
<keyword evidence="3" id="KW-1185">Reference proteome</keyword>
<keyword evidence="1" id="KW-0812">Transmembrane</keyword>
<comment type="caution">
    <text evidence="2">The sequence shown here is derived from an EMBL/GenBank/DDBJ whole genome shotgun (WGS) entry which is preliminary data.</text>
</comment>
<feature type="transmembrane region" description="Helical" evidence="1">
    <location>
        <begin position="136"/>
        <end position="160"/>
    </location>
</feature>